<evidence type="ECO:0000313" key="2">
    <source>
        <dbReference type="Proteomes" id="UP001642360"/>
    </source>
</evidence>
<organism evidence="1 2">
    <name type="scientific">Ilex paraguariensis</name>
    <name type="common">yerba mate</name>
    <dbReference type="NCBI Taxonomy" id="185542"/>
    <lineage>
        <taxon>Eukaryota</taxon>
        <taxon>Viridiplantae</taxon>
        <taxon>Streptophyta</taxon>
        <taxon>Embryophyta</taxon>
        <taxon>Tracheophyta</taxon>
        <taxon>Spermatophyta</taxon>
        <taxon>Magnoliopsida</taxon>
        <taxon>eudicotyledons</taxon>
        <taxon>Gunneridae</taxon>
        <taxon>Pentapetalae</taxon>
        <taxon>asterids</taxon>
        <taxon>campanulids</taxon>
        <taxon>Aquifoliales</taxon>
        <taxon>Aquifoliaceae</taxon>
        <taxon>Ilex</taxon>
    </lineage>
</organism>
<dbReference type="EMBL" id="CAUOFW020003158">
    <property type="protein sequence ID" value="CAK9158329.1"/>
    <property type="molecule type" value="Genomic_DNA"/>
</dbReference>
<evidence type="ECO:0000313" key="1">
    <source>
        <dbReference type="EMBL" id="CAK9158329.1"/>
    </source>
</evidence>
<gene>
    <name evidence="1" type="ORF">ILEXP_LOCUS26955</name>
</gene>
<keyword evidence="2" id="KW-1185">Reference proteome</keyword>
<name>A0ABC8SMC2_9AQUA</name>
<proteinExistence type="predicted"/>
<feature type="non-terminal residue" evidence="1">
    <location>
        <position position="69"/>
    </location>
</feature>
<comment type="caution">
    <text evidence="1">The sequence shown here is derived from an EMBL/GenBank/DDBJ whole genome shotgun (WGS) entry which is preliminary data.</text>
</comment>
<sequence>MHDIEKEDLKFKSYMRNVHFEVNLDLMSKILKVLSPFIGENMVTYPYKNLNDKPMVENVATELYGSPIT</sequence>
<reference evidence="1 2" key="1">
    <citation type="submission" date="2024-02" db="EMBL/GenBank/DDBJ databases">
        <authorList>
            <person name="Vignale AGUSTIN F."/>
            <person name="Sosa J E."/>
            <person name="Modenutti C."/>
        </authorList>
    </citation>
    <scope>NUCLEOTIDE SEQUENCE [LARGE SCALE GENOMIC DNA]</scope>
</reference>
<dbReference type="Proteomes" id="UP001642360">
    <property type="component" value="Unassembled WGS sequence"/>
</dbReference>
<accession>A0ABC8SMC2</accession>
<dbReference type="AlphaFoldDB" id="A0ABC8SMC2"/>
<protein>
    <submittedName>
        <fullName evidence="1">Uncharacterized protein</fullName>
    </submittedName>
</protein>